<evidence type="ECO:0000256" key="7">
    <source>
        <dbReference type="ARBA" id="ARBA00023170"/>
    </source>
</evidence>
<dbReference type="GO" id="GO:0016020">
    <property type="term" value="C:membrane"/>
    <property type="evidence" value="ECO:0007669"/>
    <property type="project" value="UniProtKB-SubCell"/>
</dbReference>
<dbReference type="InterPro" id="IPR004117">
    <property type="entry name" value="7tm6_olfct_rcpt"/>
</dbReference>
<evidence type="ECO:0000256" key="1">
    <source>
        <dbReference type="ARBA" id="ARBA00004141"/>
    </source>
</evidence>
<evidence type="ECO:0000256" key="9">
    <source>
        <dbReference type="SAM" id="Phobius"/>
    </source>
</evidence>
<evidence type="ECO:0000256" key="3">
    <source>
        <dbReference type="ARBA" id="ARBA00022692"/>
    </source>
</evidence>
<reference evidence="10 11" key="1">
    <citation type="journal article" date="2011" name="Cell">
        <title>The monarch butterfly genome yields insights into long-distance migration.</title>
        <authorList>
            <person name="Zhan S."/>
            <person name="Merlin C."/>
            <person name="Boore J.L."/>
            <person name="Reppert S.M."/>
        </authorList>
    </citation>
    <scope>NUCLEOTIDE SEQUENCE [LARGE SCALE GENOMIC DNA]</scope>
    <source>
        <strain evidence="10">F-2</strain>
    </source>
</reference>
<evidence type="ECO:0000256" key="5">
    <source>
        <dbReference type="ARBA" id="ARBA00022989"/>
    </source>
</evidence>
<feature type="transmembrane region" description="Helical" evidence="9">
    <location>
        <begin position="70"/>
        <end position="92"/>
    </location>
</feature>
<feature type="transmembrane region" description="Helical" evidence="9">
    <location>
        <begin position="36"/>
        <end position="58"/>
    </location>
</feature>
<evidence type="ECO:0000256" key="6">
    <source>
        <dbReference type="ARBA" id="ARBA00023136"/>
    </source>
</evidence>
<feature type="transmembrane region" description="Helical" evidence="9">
    <location>
        <begin position="132"/>
        <end position="154"/>
    </location>
</feature>
<dbReference type="Proteomes" id="UP000007151">
    <property type="component" value="Unassembled WGS sequence"/>
</dbReference>
<gene>
    <name evidence="10" type="ORF">KGM_211556</name>
</gene>
<dbReference type="GO" id="GO:0007165">
    <property type="term" value="P:signal transduction"/>
    <property type="evidence" value="ECO:0007669"/>
    <property type="project" value="UniProtKB-KW"/>
</dbReference>
<dbReference type="EMBL" id="AGBW02014875">
    <property type="protein sequence ID" value="OWR40952.1"/>
    <property type="molecule type" value="Genomic_DNA"/>
</dbReference>
<dbReference type="Pfam" id="PF02949">
    <property type="entry name" value="7tm_6"/>
    <property type="match status" value="1"/>
</dbReference>
<evidence type="ECO:0000313" key="10">
    <source>
        <dbReference type="EMBL" id="OWR40952.1"/>
    </source>
</evidence>
<protein>
    <submittedName>
        <fullName evidence="10">Olfactory receptor 24</fullName>
    </submittedName>
</protein>
<dbReference type="eggNOG" id="ENOG502T7U0">
    <property type="taxonomic scope" value="Eukaryota"/>
</dbReference>
<dbReference type="GO" id="GO:0005549">
    <property type="term" value="F:odorant binding"/>
    <property type="evidence" value="ECO:0007669"/>
    <property type="project" value="InterPro"/>
</dbReference>
<evidence type="ECO:0000256" key="2">
    <source>
        <dbReference type="ARBA" id="ARBA00022606"/>
    </source>
</evidence>
<keyword evidence="5 9" id="KW-1133">Transmembrane helix</keyword>
<keyword evidence="6 9" id="KW-0472">Membrane</keyword>
<sequence>MSFDESIKKIELVLSCNGLTIRSRYNDVRTRWKNRFLFIFNMIWFNSEAICGVAWMVLRLNEGGTIAEVTYMAPCALFTLLSVLKALLFIYYEDNICDLVASLRKLDIKYNNKSISSEDIDFLHFTLKLSKILNAMLCVVFSWSTLVVSCIFYIKDGVFDVIFPLKVEYPFSFDHNDARLWPFVYIHQFWSVNEERRGYVHVSRLPLL</sequence>
<accession>A0A212EHJ4</accession>
<dbReference type="InParanoid" id="A0A212EHJ4"/>
<keyword evidence="2" id="KW-0716">Sensory transduction</keyword>
<proteinExistence type="predicted"/>
<evidence type="ECO:0000256" key="8">
    <source>
        <dbReference type="ARBA" id="ARBA00023224"/>
    </source>
</evidence>
<evidence type="ECO:0000313" key="11">
    <source>
        <dbReference type="Proteomes" id="UP000007151"/>
    </source>
</evidence>
<keyword evidence="8" id="KW-0807">Transducer</keyword>
<organism evidence="10 11">
    <name type="scientific">Danaus plexippus plexippus</name>
    <dbReference type="NCBI Taxonomy" id="278856"/>
    <lineage>
        <taxon>Eukaryota</taxon>
        <taxon>Metazoa</taxon>
        <taxon>Ecdysozoa</taxon>
        <taxon>Arthropoda</taxon>
        <taxon>Hexapoda</taxon>
        <taxon>Insecta</taxon>
        <taxon>Pterygota</taxon>
        <taxon>Neoptera</taxon>
        <taxon>Endopterygota</taxon>
        <taxon>Lepidoptera</taxon>
        <taxon>Glossata</taxon>
        <taxon>Ditrysia</taxon>
        <taxon>Papilionoidea</taxon>
        <taxon>Nymphalidae</taxon>
        <taxon>Danainae</taxon>
        <taxon>Danaini</taxon>
        <taxon>Danaina</taxon>
        <taxon>Danaus</taxon>
        <taxon>Danaus</taxon>
    </lineage>
</organism>
<keyword evidence="7 10" id="KW-0675">Receptor</keyword>
<name>A0A212EHJ4_DANPL</name>
<dbReference type="GO" id="GO:0004984">
    <property type="term" value="F:olfactory receptor activity"/>
    <property type="evidence" value="ECO:0007669"/>
    <property type="project" value="InterPro"/>
</dbReference>
<comment type="caution">
    <text evidence="10">The sequence shown here is derived from an EMBL/GenBank/DDBJ whole genome shotgun (WGS) entry which is preliminary data.</text>
</comment>
<keyword evidence="11" id="KW-1185">Reference proteome</keyword>
<evidence type="ECO:0000256" key="4">
    <source>
        <dbReference type="ARBA" id="ARBA00022725"/>
    </source>
</evidence>
<comment type="subcellular location">
    <subcellularLocation>
        <location evidence="1">Membrane</location>
        <topology evidence="1">Multi-pass membrane protein</topology>
    </subcellularLocation>
</comment>
<keyword evidence="4" id="KW-0552">Olfaction</keyword>
<dbReference type="KEGG" id="dpl:KGM_211556"/>
<keyword evidence="3 9" id="KW-0812">Transmembrane</keyword>
<dbReference type="AlphaFoldDB" id="A0A212EHJ4"/>